<name>A0A401U7K8_9BACT</name>
<evidence type="ECO:0000256" key="1">
    <source>
        <dbReference type="SAM" id="SignalP"/>
    </source>
</evidence>
<dbReference type="Proteomes" id="UP000288227">
    <property type="component" value="Unassembled WGS sequence"/>
</dbReference>
<protein>
    <submittedName>
        <fullName evidence="2">Uncharacterized protein</fullName>
    </submittedName>
</protein>
<gene>
    <name evidence="2" type="ORF">SanaruYs_10930</name>
</gene>
<dbReference type="AlphaFoldDB" id="A0A401U7K8"/>
<feature type="chain" id="PRO_5019004413" evidence="1">
    <location>
        <begin position="20"/>
        <end position="77"/>
    </location>
</feature>
<evidence type="ECO:0000313" key="3">
    <source>
        <dbReference type="Proteomes" id="UP000288227"/>
    </source>
</evidence>
<evidence type="ECO:0000313" key="2">
    <source>
        <dbReference type="EMBL" id="GCC50874.1"/>
    </source>
</evidence>
<comment type="caution">
    <text evidence="2">The sequence shown here is derived from an EMBL/GenBank/DDBJ whole genome shotgun (WGS) entry which is preliminary data.</text>
</comment>
<proteinExistence type="predicted"/>
<accession>A0A401U7K8</accession>
<sequence length="77" mass="7965">MRKSLIKILSLCVITFVLALGVDAVYAVEASDPCNGPCVRKVVDCQPSGSKCSESGNQCGVEQECKGGGGASVMELQ</sequence>
<organism evidence="2 3">
    <name type="scientific">Chryseotalea sanaruensis</name>
    <dbReference type="NCBI Taxonomy" id="2482724"/>
    <lineage>
        <taxon>Bacteria</taxon>
        <taxon>Pseudomonadati</taxon>
        <taxon>Bacteroidota</taxon>
        <taxon>Cytophagia</taxon>
        <taxon>Cytophagales</taxon>
        <taxon>Chryseotaleaceae</taxon>
        <taxon>Chryseotalea</taxon>
    </lineage>
</organism>
<keyword evidence="3" id="KW-1185">Reference proteome</keyword>
<keyword evidence="1" id="KW-0732">Signal</keyword>
<reference evidence="2 3" key="1">
    <citation type="submission" date="2018-11" db="EMBL/GenBank/DDBJ databases">
        <title>Chryseotalea sanarue gen. nov., sp., nov., a member of the family Cytophagaceae, isolated from a brackish lake in Hamamatsu Japan.</title>
        <authorList>
            <person name="Maejima Y."/>
            <person name="Iino T."/>
            <person name="Muraguchi Y."/>
            <person name="Fukuda K."/>
            <person name="Ohkuma M."/>
            <person name="Moriuchi R."/>
            <person name="Dohra H."/>
            <person name="Kimbara K."/>
            <person name="Shintani M."/>
        </authorList>
    </citation>
    <scope>NUCLEOTIDE SEQUENCE [LARGE SCALE GENOMIC DNA]</scope>
    <source>
        <strain evidence="2 3">Ys</strain>
    </source>
</reference>
<feature type="signal peptide" evidence="1">
    <location>
        <begin position="1"/>
        <end position="19"/>
    </location>
</feature>
<dbReference type="EMBL" id="BHXQ01000002">
    <property type="protein sequence ID" value="GCC50874.1"/>
    <property type="molecule type" value="Genomic_DNA"/>
</dbReference>
<dbReference type="RefSeq" id="WP_127121532.1">
    <property type="nucleotide sequence ID" value="NZ_BHXQ01000002.1"/>
</dbReference>